<proteinExistence type="predicted"/>
<reference evidence="3" key="2">
    <citation type="submission" date="2016-04" db="EMBL/GenBank/DDBJ databases">
        <title>Complete Genome and Plasmid Sequences for Rhodococcus fascians D188 and Draft Sequences for Rhodococcus spp. Isolates PBTS 1 and PBTS 2.</title>
        <authorList>
            <person name="Stamer R."/>
            <person name="Vereecke D."/>
            <person name="Zhang Y."/>
            <person name="Schilkey F."/>
            <person name="Devitt N."/>
            <person name="Randall J."/>
        </authorList>
    </citation>
    <scope>NUCLEOTIDE SEQUENCE [LARGE SCALE GENOMIC DNA]</scope>
    <source>
        <strain evidence="3">PBTS2</strain>
    </source>
</reference>
<evidence type="ECO:0000313" key="3">
    <source>
        <dbReference type="Proteomes" id="UP000076038"/>
    </source>
</evidence>
<dbReference type="Proteomes" id="UP000076038">
    <property type="component" value="Chromosome"/>
</dbReference>
<evidence type="ECO:0000313" key="2">
    <source>
        <dbReference type="EMBL" id="AMY23289.1"/>
    </source>
</evidence>
<dbReference type="EMBL" id="CP015220">
    <property type="protein sequence ID" value="AMY23289.1"/>
    <property type="molecule type" value="Genomic_DNA"/>
</dbReference>
<dbReference type="AlphaFoldDB" id="A0A143QK29"/>
<protein>
    <submittedName>
        <fullName evidence="2">Uncharacterized protein</fullName>
    </submittedName>
</protein>
<sequence>MYIEQQHFITTVSRRFLRHQCYKVSMTGLLIGVVVWMVCAAIVATVLGRVAHRGDSEELGSTIEWNIDGLDREVQHEN</sequence>
<evidence type="ECO:0000256" key="1">
    <source>
        <dbReference type="SAM" id="Phobius"/>
    </source>
</evidence>
<keyword evidence="1" id="KW-0812">Transmembrane</keyword>
<keyword evidence="3" id="KW-1185">Reference proteome</keyword>
<accession>A0A143QK29</accession>
<gene>
    <name evidence="2" type="ORF">A3Q41_01986</name>
</gene>
<reference evidence="2 3" key="1">
    <citation type="journal article" date="2016" name="Genome Announc.">
        <title>Complete Genome and Plasmid Sequences for Rhodococcus fascians D188 and Draft Sequences for Rhodococcus Isolates PBTS 1 and PBTS 2.</title>
        <authorList>
            <person name="Stamler R.A."/>
            <person name="Vereecke D."/>
            <person name="Zhang Y."/>
            <person name="Schilkey F."/>
            <person name="Devitt N."/>
            <person name="Randall J.J."/>
        </authorList>
    </citation>
    <scope>NUCLEOTIDE SEQUENCE [LARGE SCALE GENOMIC DNA]</scope>
    <source>
        <strain evidence="2 3">PBTS2</strain>
    </source>
</reference>
<keyword evidence="1" id="KW-1133">Transmembrane helix</keyword>
<feature type="transmembrane region" description="Helical" evidence="1">
    <location>
        <begin position="21"/>
        <end position="47"/>
    </location>
</feature>
<keyword evidence="1" id="KW-0472">Membrane</keyword>
<dbReference type="PATRIC" id="fig|1653479.3.peg.2009"/>
<organism evidence="2 3">
    <name type="scientific">Rhodococcoides fascians</name>
    <name type="common">Rhodococcus fascians</name>
    <dbReference type="NCBI Taxonomy" id="1828"/>
    <lineage>
        <taxon>Bacteria</taxon>
        <taxon>Bacillati</taxon>
        <taxon>Actinomycetota</taxon>
        <taxon>Actinomycetes</taxon>
        <taxon>Mycobacteriales</taxon>
        <taxon>Nocardiaceae</taxon>
        <taxon>Rhodococcoides</taxon>
    </lineage>
</organism>
<dbReference type="KEGG" id="rhs:A3Q41_01986"/>
<name>A0A143QK29_RHOFA</name>